<dbReference type="GO" id="GO:0016020">
    <property type="term" value="C:membrane"/>
    <property type="evidence" value="ECO:0007669"/>
    <property type="project" value="UniProtKB-SubCell"/>
</dbReference>
<dbReference type="InterPro" id="IPR036179">
    <property type="entry name" value="Ig-like_dom_sf"/>
</dbReference>
<evidence type="ECO:0000256" key="10">
    <source>
        <dbReference type="ARBA" id="ARBA00023319"/>
    </source>
</evidence>
<protein>
    <submittedName>
        <fullName evidence="14">Uncharacterized LOC114654234</fullName>
    </submittedName>
</protein>
<gene>
    <name evidence="14" type="primary">cd8b</name>
</gene>
<dbReference type="SMART" id="SM00406">
    <property type="entry name" value="IGv"/>
    <property type="match status" value="1"/>
</dbReference>
<evidence type="ECO:0000256" key="6">
    <source>
        <dbReference type="ARBA" id="ARBA00023130"/>
    </source>
</evidence>
<organism evidence="14 15">
    <name type="scientific">Erpetoichthys calabaricus</name>
    <name type="common">Rope fish</name>
    <name type="synonym">Calamoichthys calabaricus</name>
    <dbReference type="NCBI Taxonomy" id="27687"/>
    <lineage>
        <taxon>Eukaryota</taxon>
        <taxon>Metazoa</taxon>
        <taxon>Chordata</taxon>
        <taxon>Craniata</taxon>
        <taxon>Vertebrata</taxon>
        <taxon>Euteleostomi</taxon>
        <taxon>Actinopterygii</taxon>
        <taxon>Polypteriformes</taxon>
        <taxon>Polypteridae</taxon>
        <taxon>Erpetoichthys</taxon>
    </lineage>
</organism>
<dbReference type="GO" id="GO:0050776">
    <property type="term" value="P:regulation of immune response"/>
    <property type="evidence" value="ECO:0007669"/>
    <property type="project" value="InterPro"/>
</dbReference>
<evidence type="ECO:0000259" key="13">
    <source>
        <dbReference type="SMART" id="SM00406"/>
    </source>
</evidence>
<evidence type="ECO:0000256" key="5">
    <source>
        <dbReference type="ARBA" id="ARBA00022989"/>
    </source>
</evidence>
<dbReference type="Ensembl" id="ENSECRT00000013768.1">
    <property type="protein sequence ID" value="ENSECRP00000013534.1"/>
    <property type="gene ID" value="ENSECRG00000009028.1"/>
</dbReference>
<keyword evidence="2 11" id="KW-0812">Transmembrane</keyword>
<dbReference type="OrthoDB" id="9394844at2759"/>
<evidence type="ECO:0000256" key="9">
    <source>
        <dbReference type="ARBA" id="ARBA00023180"/>
    </source>
</evidence>
<sequence length="218" mass="25004">MARSRSMQSIWIVFWVALWNIVASFTQTSTIQYVKLKNNINIMCPAKDEKEAEKGAYWYRQRNGTQKFEFVIHISVISRETRGPGITNRFKGSKRDSMKPTFTLKISDLHEEDIATYYCALFTQTNLTMESMTKLILGDQPTTPPPIRSTVRTKKYCVCRNLNSNNLKSKGAYCLPKILGPLLGTAAVLCILLVCTLYYFSKLPKKCRHGMITKKQIR</sequence>
<feature type="signal peptide" evidence="12">
    <location>
        <begin position="1"/>
        <end position="24"/>
    </location>
</feature>
<evidence type="ECO:0000256" key="1">
    <source>
        <dbReference type="ARBA" id="ARBA00004479"/>
    </source>
</evidence>
<evidence type="ECO:0000256" key="4">
    <source>
        <dbReference type="ARBA" id="ARBA00022859"/>
    </source>
</evidence>
<comment type="subcellular location">
    <subcellularLocation>
        <location evidence="1">Membrane</location>
        <topology evidence="1">Single-pass type I membrane protein</topology>
    </subcellularLocation>
</comment>
<dbReference type="InterPro" id="IPR013106">
    <property type="entry name" value="Ig_V-set"/>
</dbReference>
<keyword evidence="15" id="KW-1185">Reference proteome</keyword>
<keyword evidence="7 11" id="KW-0472">Membrane</keyword>
<dbReference type="GO" id="GO:0015026">
    <property type="term" value="F:coreceptor activity"/>
    <property type="evidence" value="ECO:0007669"/>
    <property type="project" value="InterPro"/>
</dbReference>
<dbReference type="GeneTree" id="ENSGT00510000048998"/>
<evidence type="ECO:0000256" key="11">
    <source>
        <dbReference type="SAM" id="Phobius"/>
    </source>
</evidence>
<dbReference type="InterPro" id="IPR042414">
    <property type="entry name" value="CD8B"/>
</dbReference>
<reference evidence="14" key="1">
    <citation type="submission" date="2021-06" db="EMBL/GenBank/DDBJ databases">
        <authorList>
            <consortium name="Wellcome Sanger Institute Data Sharing"/>
        </authorList>
    </citation>
    <scope>NUCLEOTIDE SEQUENCE [LARGE SCALE GENOMIC DNA]</scope>
</reference>
<dbReference type="Gene3D" id="2.60.40.10">
    <property type="entry name" value="Immunoglobulins"/>
    <property type="match status" value="1"/>
</dbReference>
<evidence type="ECO:0000256" key="12">
    <source>
        <dbReference type="SAM" id="SignalP"/>
    </source>
</evidence>
<evidence type="ECO:0000256" key="8">
    <source>
        <dbReference type="ARBA" id="ARBA00023157"/>
    </source>
</evidence>
<evidence type="ECO:0000313" key="15">
    <source>
        <dbReference type="Proteomes" id="UP000694620"/>
    </source>
</evidence>
<feature type="domain" description="Immunoglobulin V-set" evidence="13">
    <location>
        <begin position="39"/>
        <end position="121"/>
    </location>
</feature>
<evidence type="ECO:0000256" key="2">
    <source>
        <dbReference type="ARBA" id="ARBA00022692"/>
    </source>
</evidence>
<dbReference type="PANTHER" id="PTHR11292:SF7">
    <property type="entry name" value="T-CELL SURFACE GLYCOPROTEIN CD8 BETA CHAIN-RELATED"/>
    <property type="match status" value="1"/>
</dbReference>
<dbReference type="GO" id="GO:0042288">
    <property type="term" value="F:MHC class I protein binding"/>
    <property type="evidence" value="ECO:0007669"/>
    <property type="project" value="InterPro"/>
</dbReference>
<keyword evidence="6" id="KW-1064">Adaptive immunity</keyword>
<feature type="transmembrane region" description="Helical" evidence="11">
    <location>
        <begin position="178"/>
        <end position="200"/>
    </location>
</feature>
<dbReference type="AlphaFoldDB" id="A0A8C4SAN8"/>
<keyword evidence="8" id="KW-1015">Disulfide bond</keyword>
<dbReference type="GO" id="GO:0009986">
    <property type="term" value="C:cell surface"/>
    <property type="evidence" value="ECO:0007669"/>
    <property type="project" value="TreeGrafter"/>
</dbReference>
<dbReference type="CDD" id="cd00099">
    <property type="entry name" value="IgV"/>
    <property type="match status" value="1"/>
</dbReference>
<dbReference type="Proteomes" id="UP000694620">
    <property type="component" value="Chromosome 7"/>
</dbReference>
<reference evidence="14" key="2">
    <citation type="submission" date="2025-08" db="UniProtKB">
        <authorList>
            <consortium name="Ensembl"/>
        </authorList>
    </citation>
    <scope>IDENTIFICATION</scope>
</reference>
<evidence type="ECO:0000256" key="7">
    <source>
        <dbReference type="ARBA" id="ARBA00023136"/>
    </source>
</evidence>
<dbReference type="PANTHER" id="PTHR11292">
    <property type="entry name" value="T-CELL SURFACE GLYCOPROTEIN CD8 BETA CHAIN"/>
    <property type="match status" value="1"/>
</dbReference>
<dbReference type="SUPFAM" id="SSF48726">
    <property type="entry name" value="Immunoglobulin"/>
    <property type="match status" value="1"/>
</dbReference>
<dbReference type="GO" id="GO:0002250">
    <property type="term" value="P:adaptive immune response"/>
    <property type="evidence" value="ECO:0007669"/>
    <property type="project" value="UniProtKB-KW"/>
</dbReference>
<evidence type="ECO:0000256" key="3">
    <source>
        <dbReference type="ARBA" id="ARBA00022729"/>
    </source>
</evidence>
<proteinExistence type="predicted"/>
<name>A0A8C4SAN8_ERPCA</name>
<accession>A0A8C4SAN8</accession>
<dbReference type="RefSeq" id="XP_028660486.1">
    <property type="nucleotide sequence ID" value="XM_028804653.2"/>
</dbReference>
<reference evidence="14" key="3">
    <citation type="submission" date="2025-09" db="UniProtKB">
        <authorList>
            <consortium name="Ensembl"/>
        </authorList>
    </citation>
    <scope>IDENTIFICATION</scope>
</reference>
<keyword evidence="10" id="KW-0393">Immunoglobulin domain</keyword>
<dbReference type="InterPro" id="IPR013783">
    <property type="entry name" value="Ig-like_fold"/>
</dbReference>
<keyword evidence="4" id="KW-0391">Immunity</keyword>
<keyword evidence="3 12" id="KW-0732">Signal</keyword>
<keyword evidence="5 11" id="KW-1133">Transmembrane helix</keyword>
<feature type="chain" id="PRO_5034132853" evidence="12">
    <location>
        <begin position="25"/>
        <end position="218"/>
    </location>
</feature>
<dbReference type="Pfam" id="PF07686">
    <property type="entry name" value="V-set"/>
    <property type="match status" value="1"/>
</dbReference>
<keyword evidence="9" id="KW-0325">Glycoprotein</keyword>
<dbReference type="GeneID" id="114654234"/>
<evidence type="ECO:0000313" key="14">
    <source>
        <dbReference type="Ensembl" id="ENSECRP00000013534.1"/>
    </source>
</evidence>